<feature type="compositionally biased region" description="Basic residues" evidence="1">
    <location>
        <begin position="112"/>
        <end position="121"/>
    </location>
</feature>
<gene>
    <name evidence="2" type="ORF">g.2588</name>
</gene>
<proteinExistence type="predicted"/>
<organism evidence="2">
    <name type="scientific">Graphocephala atropunctata</name>
    <dbReference type="NCBI Taxonomy" id="36148"/>
    <lineage>
        <taxon>Eukaryota</taxon>
        <taxon>Metazoa</taxon>
        <taxon>Ecdysozoa</taxon>
        <taxon>Arthropoda</taxon>
        <taxon>Hexapoda</taxon>
        <taxon>Insecta</taxon>
        <taxon>Pterygota</taxon>
        <taxon>Neoptera</taxon>
        <taxon>Paraneoptera</taxon>
        <taxon>Hemiptera</taxon>
        <taxon>Auchenorrhyncha</taxon>
        <taxon>Membracoidea</taxon>
        <taxon>Cicadellidae</taxon>
        <taxon>Cicadellinae</taxon>
        <taxon>Cicadellini</taxon>
        <taxon>Graphocephala</taxon>
    </lineage>
</organism>
<evidence type="ECO:0000256" key="1">
    <source>
        <dbReference type="SAM" id="MobiDB-lite"/>
    </source>
</evidence>
<dbReference type="EMBL" id="GEBQ01000195">
    <property type="protein sequence ID" value="JAT39782.1"/>
    <property type="molecule type" value="Transcribed_RNA"/>
</dbReference>
<reference evidence="2" key="1">
    <citation type="submission" date="2015-11" db="EMBL/GenBank/DDBJ databases">
        <title>De novo transcriptome assembly of four potential Pierce s Disease insect vectors from Arizona vineyards.</title>
        <authorList>
            <person name="Tassone E.E."/>
        </authorList>
    </citation>
    <scope>NUCLEOTIDE SEQUENCE</scope>
</reference>
<protein>
    <submittedName>
        <fullName evidence="2">Uncharacterized protein</fullName>
    </submittedName>
</protein>
<evidence type="ECO:0000313" key="2">
    <source>
        <dbReference type="EMBL" id="JAT39782.1"/>
    </source>
</evidence>
<sequence length="225" mass="25949">MNALTRQQTINKVVKAVQSLRTPEGCTVLKVCKTIRRDNNNLRNYEIRDALRAAEQQNLLQCKRSKYFLTDKPKKSQKNIKRAKRKSIIKNSALETKHNEARRRGNGNNANIRRKRKGKKKPPVYFICSQCNGKSGRTCEEEEDRASTQENSFQDICLPSTSTDICGEDPDEPNRRKIAVSESTDDIKDSIEDRRGENRGIVQRIFYKFLLLPVIDPNCTLEYND</sequence>
<accession>A0A1B6MV71</accession>
<name>A0A1B6MV71_9HEMI</name>
<dbReference type="AlphaFoldDB" id="A0A1B6MV71"/>
<feature type="region of interest" description="Disordered" evidence="1">
    <location>
        <begin position="73"/>
        <end position="121"/>
    </location>
</feature>
<feature type="compositionally biased region" description="Basic residues" evidence="1">
    <location>
        <begin position="75"/>
        <end position="88"/>
    </location>
</feature>